<evidence type="ECO:0000256" key="4">
    <source>
        <dbReference type="ARBA" id="ARBA00022764"/>
    </source>
</evidence>
<feature type="region of interest" description="Disordered" evidence="5">
    <location>
        <begin position="23"/>
        <end position="48"/>
    </location>
</feature>
<dbReference type="STRING" id="159449.B4N89_15520"/>
<comment type="caution">
    <text evidence="7">The sequence shown here is derived from an EMBL/GenBank/DDBJ whole genome shotgun (WGS) entry which is preliminary data.</text>
</comment>
<proteinExistence type="predicted"/>
<dbReference type="PROSITE" id="PS51257">
    <property type="entry name" value="PROKAR_LIPOPROTEIN"/>
    <property type="match status" value="1"/>
</dbReference>
<feature type="signal peptide" evidence="6">
    <location>
        <begin position="1"/>
        <end position="20"/>
    </location>
</feature>
<reference evidence="7 8" key="1">
    <citation type="submission" date="2017-03" db="EMBL/GenBank/DDBJ databases">
        <title>Draft genome sequence of Streptomyces scabrisporus NF3, endophyte isolated from Amphipterygium adstringens.</title>
        <authorList>
            <person name="Vazquez M."/>
            <person name="Ceapa C.D."/>
            <person name="Rodriguez Luna D."/>
            <person name="Sanchez Esquivel S."/>
        </authorList>
    </citation>
    <scope>NUCLEOTIDE SEQUENCE [LARGE SCALE GENOMIC DNA]</scope>
    <source>
        <strain evidence="7 8">NF3</strain>
    </source>
</reference>
<keyword evidence="4" id="KW-0574">Periplasm</keyword>
<dbReference type="PANTHER" id="PTHR30006:SF3">
    <property type="entry name" value="THIAMINE-BINDING PERIPLASMIC PROTEIN"/>
    <property type="match status" value="1"/>
</dbReference>
<evidence type="ECO:0000256" key="6">
    <source>
        <dbReference type="SAM" id="SignalP"/>
    </source>
</evidence>
<dbReference type="GO" id="GO:0030288">
    <property type="term" value="C:outer membrane-bounded periplasmic space"/>
    <property type="evidence" value="ECO:0007669"/>
    <property type="project" value="TreeGrafter"/>
</dbReference>
<dbReference type="SUPFAM" id="SSF53850">
    <property type="entry name" value="Periplasmic binding protein-like II"/>
    <property type="match status" value="1"/>
</dbReference>
<dbReference type="Pfam" id="PF13343">
    <property type="entry name" value="SBP_bac_6"/>
    <property type="match status" value="1"/>
</dbReference>
<accession>A0A1T3NZI3</accession>
<dbReference type="AlphaFoldDB" id="A0A1T3NZI3"/>
<keyword evidence="8" id="KW-1185">Reference proteome</keyword>
<evidence type="ECO:0000313" key="8">
    <source>
        <dbReference type="Proteomes" id="UP000190037"/>
    </source>
</evidence>
<dbReference type="NCBIfam" id="NF011620">
    <property type="entry name" value="PRK15046.1"/>
    <property type="match status" value="1"/>
</dbReference>
<protein>
    <submittedName>
        <fullName evidence="7">Phosphonate ABC transporter substrate-binding protein</fullName>
    </submittedName>
</protein>
<dbReference type="RefSeq" id="WP_078976435.1">
    <property type="nucleotide sequence ID" value="NZ_MWQN01000001.1"/>
</dbReference>
<evidence type="ECO:0000256" key="1">
    <source>
        <dbReference type="ARBA" id="ARBA00004418"/>
    </source>
</evidence>
<dbReference type="GO" id="GO:0015888">
    <property type="term" value="P:thiamine transport"/>
    <property type="evidence" value="ECO:0007669"/>
    <property type="project" value="TreeGrafter"/>
</dbReference>
<sequence>MRRILGLTAAATVVVLGASACGGTGGSGSDDTKPAANAAPGGAPAKGSGSVTVYSVDGLADWYTKRFADFEKKTGVKVNLVESGSGEVVTRMEKEKGNPQADVAITLPPFIQRAAQADLLTAYTPAGSDKVPATGKDARGRFTAVVNNYASWIYNPDTAKPAPTKWAELTDGRFKSKLQYSTPGQAGDGTAVLIQLQHLYGKQGALDYLKRLESNNVGPSSSTGKLQPKVGKGELSVANGDLQMNLASIHNDKSNFKVWFPADDAGKASTFALPYFMGLSSGAPHADNGRKLMDYLLSTEAQTSVSADALGLPVREDVKPTDANAAEIAKALEGVEIWAPEWDTVLKDLDADLAAYNKAVGR</sequence>
<dbReference type="OrthoDB" id="366726at2"/>
<dbReference type="EMBL" id="MWQN01000001">
    <property type="protein sequence ID" value="OPC82164.1"/>
    <property type="molecule type" value="Genomic_DNA"/>
</dbReference>
<comment type="subcellular location">
    <subcellularLocation>
        <location evidence="1">Periplasm</location>
    </subcellularLocation>
</comment>
<evidence type="ECO:0000256" key="5">
    <source>
        <dbReference type="SAM" id="MobiDB-lite"/>
    </source>
</evidence>
<gene>
    <name evidence="7" type="ORF">B4N89_15520</name>
</gene>
<name>A0A1T3NZI3_9ACTN</name>
<dbReference type="PANTHER" id="PTHR30006">
    <property type="entry name" value="THIAMINE-BINDING PERIPLASMIC PROTEIN-RELATED"/>
    <property type="match status" value="1"/>
</dbReference>
<organism evidence="7 8">
    <name type="scientific">Embleya scabrispora</name>
    <dbReference type="NCBI Taxonomy" id="159449"/>
    <lineage>
        <taxon>Bacteria</taxon>
        <taxon>Bacillati</taxon>
        <taxon>Actinomycetota</taxon>
        <taxon>Actinomycetes</taxon>
        <taxon>Kitasatosporales</taxon>
        <taxon>Streptomycetaceae</taxon>
        <taxon>Embleya</taxon>
    </lineage>
</organism>
<keyword evidence="2" id="KW-0813">Transport</keyword>
<keyword evidence="3 6" id="KW-0732">Signal</keyword>
<dbReference type="Gene3D" id="3.40.190.10">
    <property type="entry name" value="Periplasmic binding protein-like II"/>
    <property type="match status" value="2"/>
</dbReference>
<dbReference type="GO" id="GO:0030976">
    <property type="term" value="F:thiamine pyrophosphate binding"/>
    <property type="evidence" value="ECO:0007669"/>
    <property type="project" value="TreeGrafter"/>
</dbReference>
<evidence type="ECO:0000256" key="3">
    <source>
        <dbReference type="ARBA" id="ARBA00022729"/>
    </source>
</evidence>
<dbReference type="eggNOG" id="COG1840">
    <property type="taxonomic scope" value="Bacteria"/>
</dbReference>
<evidence type="ECO:0000256" key="2">
    <source>
        <dbReference type="ARBA" id="ARBA00022448"/>
    </source>
</evidence>
<feature type="compositionally biased region" description="Low complexity" evidence="5">
    <location>
        <begin position="34"/>
        <end position="47"/>
    </location>
</feature>
<evidence type="ECO:0000313" key="7">
    <source>
        <dbReference type="EMBL" id="OPC82164.1"/>
    </source>
</evidence>
<dbReference type="Proteomes" id="UP000190037">
    <property type="component" value="Unassembled WGS sequence"/>
</dbReference>
<dbReference type="GO" id="GO:0030975">
    <property type="term" value="F:thiamine binding"/>
    <property type="evidence" value="ECO:0007669"/>
    <property type="project" value="TreeGrafter"/>
</dbReference>
<feature type="chain" id="PRO_5012029607" evidence="6">
    <location>
        <begin position="21"/>
        <end position="362"/>
    </location>
</feature>